<protein>
    <recommendedName>
        <fullName evidence="2">HhH-GPD domain-containing protein</fullName>
    </recommendedName>
</protein>
<dbReference type="AlphaFoldDB" id="A0A7J2U716"/>
<proteinExistence type="predicted"/>
<organism evidence="1">
    <name type="scientific">Ignisphaera aggregans</name>
    <dbReference type="NCBI Taxonomy" id="334771"/>
    <lineage>
        <taxon>Archaea</taxon>
        <taxon>Thermoproteota</taxon>
        <taxon>Thermoprotei</taxon>
        <taxon>Desulfurococcales</taxon>
        <taxon>Desulfurococcaceae</taxon>
        <taxon>Ignisphaera</taxon>
    </lineage>
</organism>
<reference evidence="1" key="1">
    <citation type="journal article" date="2020" name="mSystems">
        <title>Genome- and Community-Level Interaction Insights into Carbon Utilization and Element Cycling Functions of Hydrothermarchaeota in Hydrothermal Sediment.</title>
        <authorList>
            <person name="Zhou Z."/>
            <person name="Liu Y."/>
            <person name="Xu W."/>
            <person name="Pan J."/>
            <person name="Luo Z.H."/>
            <person name="Li M."/>
        </authorList>
    </citation>
    <scope>NUCLEOTIDE SEQUENCE [LARGE SCALE GENOMIC DNA]</scope>
    <source>
        <strain evidence="1">SpSt-125</strain>
    </source>
</reference>
<name>A0A7J2U716_9CREN</name>
<accession>A0A7J2U716</accession>
<dbReference type="GO" id="GO:0006281">
    <property type="term" value="P:DNA repair"/>
    <property type="evidence" value="ECO:0007669"/>
    <property type="project" value="InterPro"/>
</dbReference>
<dbReference type="SUPFAM" id="SSF48150">
    <property type="entry name" value="DNA-glycosylase"/>
    <property type="match status" value="1"/>
</dbReference>
<dbReference type="GO" id="GO:0003824">
    <property type="term" value="F:catalytic activity"/>
    <property type="evidence" value="ECO:0007669"/>
    <property type="project" value="InterPro"/>
</dbReference>
<dbReference type="Gene3D" id="1.10.1670.10">
    <property type="entry name" value="Helix-hairpin-Helix base-excision DNA repair enzymes (C-terminal)"/>
    <property type="match status" value="1"/>
</dbReference>
<evidence type="ECO:0008006" key="2">
    <source>
        <dbReference type="Google" id="ProtNLM"/>
    </source>
</evidence>
<dbReference type="InterPro" id="IPR011257">
    <property type="entry name" value="DNA_glycosylase"/>
</dbReference>
<evidence type="ECO:0000313" key="1">
    <source>
        <dbReference type="EMBL" id="HEM68155.1"/>
    </source>
</evidence>
<dbReference type="InterPro" id="IPR023170">
    <property type="entry name" value="HhH_base_excis_C"/>
</dbReference>
<dbReference type="EMBL" id="DSEU01000079">
    <property type="protein sequence ID" value="HEM68155.1"/>
    <property type="molecule type" value="Genomic_DNA"/>
</dbReference>
<gene>
    <name evidence="1" type="ORF">ENO26_11480</name>
</gene>
<sequence length="287" mass="34067">MSLKLIELSKIVEKAKIIAHIWSEWREHIEPDYDPVLLRFDFAPLIATICDEEVRAEVAWRFPSWLYNRLGNLDLETLLRIKDYRSVLEEYLSDIWPSNNKDGKRKQMYIERVSKNIANALKFFNDKSMTPVTMFEDREYKVAEVYFMLRAVPGIGPKKAFMITRDFAYRIIGYTKYHPWFDQVKTKRPKFNITDLHFLDPPVDSQAVKVFNRLFGRKYPRNGYDWKSEITPETVQDIHMFARLAFPEMPAKIDDLFWNVGREYCDNINPNCVKCPLREACDVTKRS</sequence>
<comment type="caution">
    <text evidence="1">The sequence shown here is derived from an EMBL/GenBank/DDBJ whole genome shotgun (WGS) entry which is preliminary data.</text>
</comment>